<keyword evidence="1" id="KW-0004">4Fe-4S</keyword>
<evidence type="ECO:0000259" key="6">
    <source>
        <dbReference type="PROSITE" id="PS51379"/>
    </source>
</evidence>
<dbReference type="SUPFAM" id="SSF51905">
    <property type="entry name" value="FAD/NAD(P)-binding domain"/>
    <property type="match status" value="1"/>
</dbReference>
<comment type="caution">
    <text evidence="7">The sequence shown here is derived from an EMBL/GenBank/DDBJ whole genome shotgun (WGS) entry which is preliminary data.</text>
</comment>
<dbReference type="PROSITE" id="PS51379">
    <property type="entry name" value="4FE4S_FER_2"/>
    <property type="match status" value="1"/>
</dbReference>
<dbReference type="PANTHER" id="PTHR43498">
    <property type="entry name" value="FERREDOXIN:COB-COM HETERODISULFIDE REDUCTASE SUBUNIT A"/>
    <property type="match status" value="1"/>
</dbReference>
<feature type="non-terminal residue" evidence="7">
    <location>
        <position position="260"/>
    </location>
</feature>
<gene>
    <name evidence="7" type="ORF">S03H2_51776</name>
</gene>
<accession>X1IXC5</accession>
<keyword evidence="5" id="KW-0411">Iron-sulfur</keyword>
<evidence type="ECO:0000256" key="5">
    <source>
        <dbReference type="ARBA" id="ARBA00023014"/>
    </source>
</evidence>
<evidence type="ECO:0000256" key="1">
    <source>
        <dbReference type="ARBA" id="ARBA00022485"/>
    </source>
</evidence>
<evidence type="ECO:0000256" key="4">
    <source>
        <dbReference type="ARBA" id="ARBA00023004"/>
    </source>
</evidence>
<evidence type="ECO:0000313" key="7">
    <source>
        <dbReference type="EMBL" id="GAH62193.1"/>
    </source>
</evidence>
<reference evidence="7" key="1">
    <citation type="journal article" date="2014" name="Front. Microbiol.">
        <title>High frequency of phylogenetically diverse reductive dehalogenase-homologous genes in deep subseafloor sedimentary metagenomes.</title>
        <authorList>
            <person name="Kawai M."/>
            <person name="Futagami T."/>
            <person name="Toyoda A."/>
            <person name="Takaki Y."/>
            <person name="Nishi S."/>
            <person name="Hori S."/>
            <person name="Arai W."/>
            <person name="Tsubouchi T."/>
            <person name="Morono Y."/>
            <person name="Uchiyama I."/>
            <person name="Ito T."/>
            <person name="Fujiyama A."/>
            <person name="Inagaki F."/>
            <person name="Takami H."/>
        </authorList>
    </citation>
    <scope>NUCLEOTIDE SEQUENCE</scope>
    <source>
        <strain evidence="7">Expedition CK06-06</strain>
    </source>
</reference>
<dbReference type="GO" id="GO:0051539">
    <property type="term" value="F:4 iron, 4 sulfur cluster binding"/>
    <property type="evidence" value="ECO:0007669"/>
    <property type="project" value="UniProtKB-KW"/>
</dbReference>
<dbReference type="PANTHER" id="PTHR43498:SF1">
    <property type="entry name" value="COB--COM HETERODISULFIDE REDUCTASE IRON-SULFUR SUBUNIT A"/>
    <property type="match status" value="1"/>
</dbReference>
<dbReference type="InterPro" id="IPR017896">
    <property type="entry name" value="4Fe4S_Fe-S-bd"/>
</dbReference>
<keyword evidence="4" id="KW-0408">Iron</keyword>
<organism evidence="7">
    <name type="scientific">marine sediment metagenome</name>
    <dbReference type="NCBI Taxonomy" id="412755"/>
    <lineage>
        <taxon>unclassified sequences</taxon>
        <taxon>metagenomes</taxon>
        <taxon>ecological metagenomes</taxon>
    </lineage>
</organism>
<dbReference type="EMBL" id="BARU01032869">
    <property type="protein sequence ID" value="GAH62193.1"/>
    <property type="molecule type" value="Genomic_DNA"/>
</dbReference>
<keyword evidence="3" id="KW-0560">Oxidoreductase</keyword>
<dbReference type="InterPro" id="IPR039650">
    <property type="entry name" value="HdrA-like"/>
</dbReference>
<feature type="domain" description="4Fe-4S ferredoxin-type" evidence="6">
    <location>
        <begin position="32"/>
        <end position="66"/>
    </location>
</feature>
<keyword evidence="2" id="KW-0479">Metal-binding</keyword>
<dbReference type="GO" id="GO:0016491">
    <property type="term" value="F:oxidoreductase activity"/>
    <property type="evidence" value="ECO:0007669"/>
    <property type="project" value="UniProtKB-KW"/>
</dbReference>
<name>X1IXC5_9ZZZZ</name>
<evidence type="ECO:0000256" key="3">
    <source>
        <dbReference type="ARBA" id="ARBA00023002"/>
    </source>
</evidence>
<proteinExistence type="predicted"/>
<dbReference type="GO" id="GO:0046872">
    <property type="term" value="F:metal ion binding"/>
    <property type="evidence" value="ECO:0007669"/>
    <property type="project" value="UniProtKB-KW"/>
</dbReference>
<dbReference type="InterPro" id="IPR036188">
    <property type="entry name" value="FAD/NAD-bd_sf"/>
</dbReference>
<protein>
    <recommendedName>
        <fullName evidence="6">4Fe-4S ferredoxin-type domain-containing protein</fullName>
    </recommendedName>
</protein>
<evidence type="ECO:0000256" key="2">
    <source>
        <dbReference type="ARBA" id="ARBA00022723"/>
    </source>
</evidence>
<dbReference type="AlphaFoldDB" id="X1IXC5"/>
<sequence>MEKCPWKAVSEFDEGLTQRKAIYTPFAQAVPNVPVIDTEHCVYFLKGTCRACERFCGPKAIDFEQQDKEVEVEIGSVIVTTGYDSFDPSAITNYGYGCYDNVITALQFERMCNASGPTMGKIQLRDGSEPRSVAIIHCVGSRDKNYHEYCSRVCCMYSLKYSHLIKEKIEDAEVYQFYIDMRCFGKGYEEFYERLSNEGVTFIRGKVGKVTNRALTDGEKGKLVVVAEDSLMSALIRVPVDMVILSTALEPRSDAEAVAR</sequence>